<dbReference type="RefSeq" id="WP_379792558.1">
    <property type="nucleotide sequence ID" value="NZ_JBHSQB010000009.1"/>
</dbReference>
<keyword evidence="1" id="KW-0597">Phosphoprotein</keyword>
<dbReference type="SMART" id="SM00448">
    <property type="entry name" value="REC"/>
    <property type="match status" value="1"/>
</dbReference>
<dbReference type="Proteomes" id="UP001596287">
    <property type="component" value="Unassembled WGS sequence"/>
</dbReference>
<dbReference type="EMBL" id="JBHSQB010000009">
    <property type="protein sequence ID" value="MFC6097596.1"/>
    <property type="molecule type" value="Genomic_DNA"/>
</dbReference>
<dbReference type="PANTHER" id="PTHR45566:SF1">
    <property type="entry name" value="HTH-TYPE TRANSCRIPTIONAL REGULATOR YHJB-RELATED"/>
    <property type="match status" value="1"/>
</dbReference>
<dbReference type="CDD" id="cd00156">
    <property type="entry name" value="REC"/>
    <property type="match status" value="1"/>
</dbReference>
<dbReference type="InterPro" id="IPR001789">
    <property type="entry name" value="Sig_transdc_resp-reg_receiver"/>
</dbReference>
<evidence type="ECO:0000256" key="1">
    <source>
        <dbReference type="PROSITE-ProRule" id="PRU00169"/>
    </source>
</evidence>
<comment type="caution">
    <text evidence="3">The sequence shown here is derived from an EMBL/GenBank/DDBJ whole genome shotgun (WGS) entry which is preliminary data.</text>
</comment>
<dbReference type="Pfam" id="PF00072">
    <property type="entry name" value="Response_reg"/>
    <property type="match status" value="1"/>
</dbReference>
<evidence type="ECO:0000313" key="4">
    <source>
        <dbReference type="Proteomes" id="UP001596287"/>
    </source>
</evidence>
<dbReference type="PANTHER" id="PTHR45566">
    <property type="entry name" value="HTH-TYPE TRANSCRIPTIONAL REGULATOR YHJB-RELATED"/>
    <property type="match status" value="1"/>
</dbReference>
<dbReference type="InterPro" id="IPR051015">
    <property type="entry name" value="EvgA-like"/>
</dbReference>
<evidence type="ECO:0000259" key="2">
    <source>
        <dbReference type="PROSITE" id="PS50110"/>
    </source>
</evidence>
<organism evidence="3 4">
    <name type="scientific">Flavobacterium qiangtangense</name>
    <dbReference type="NCBI Taxonomy" id="1442595"/>
    <lineage>
        <taxon>Bacteria</taxon>
        <taxon>Pseudomonadati</taxon>
        <taxon>Bacteroidota</taxon>
        <taxon>Flavobacteriia</taxon>
        <taxon>Flavobacteriales</taxon>
        <taxon>Flavobacteriaceae</taxon>
        <taxon>Flavobacterium</taxon>
    </lineage>
</organism>
<dbReference type="PROSITE" id="PS50110">
    <property type="entry name" value="RESPONSE_REGULATORY"/>
    <property type="match status" value="1"/>
</dbReference>
<dbReference type="SUPFAM" id="SSF52172">
    <property type="entry name" value="CheY-like"/>
    <property type="match status" value="1"/>
</dbReference>
<dbReference type="InterPro" id="IPR011006">
    <property type="entry name" value="CheY-like_superfamily"/>
</dbReference>
<reference evidence="4" key="1">
    <citation type="journal article" date="2019" name="Int. J. Syst. Evol. Microbiol.">
        <title>The Global Catalogue of Microorganisms (GCM) 10K type strain sequencing project: providing services to taxonomists for standard genome sequencing and annotation.</title>
        <authorList>
            <consortium name="The Broad Institute Genomics Platform"/>
            <consortium name="The Broad Institute Genome Sequencing Center for Infectious Disease"/>
            <person name="Wu L."/>
            <person name="Ma J."/>
        </authorList>
    </citation>
    <scope>NUCLEOTIDE SEQUENCE [LARGE SCALE GENOMIC DNA]</scope>
    <source>
        <strain evidence="4">CCUG 49679</strain>
    </source>
</reference>
<feature type="modified residue" description="4-aspartylphosphate" evidence="1">
    <location>
        <position position="58"/>
    </location>
</feature>
<proteinExistence type="predicted"/>
<evidence type="ECO:0000313" key="3">
    <source>
        <dbReference type="EMBL" id="MFC6097596.1"/>
    </source>
</evidence>
<keyword evidence="4" id="KW-1185">Reference proteome</keyword>
<feature type="domain" description="Response regulatory" evidence="2">
    <location>
        <begin position="2"/>
        <end position="130"/>
    </location>
</feature>
<dbReference type="Gene3D" id="3.40.50.2300">
    <property type="match status" value="1"/>
</dbReference>
<name>A0ABW1PPL3_9FLAO</name>
<gene>
    <name evidence="3" type="ORF">ACFPVY_13145</name>
</gene>
<sequence>MRILMVDDHPTQLDGYKIILTYNNQGIEIDTTMAYNCKSAFEIITDPESEGFDMVFLDLNLPGYPEELLKSGEDLAYLVKKYLPAAKIIMLTSHSETFLLYNIVKKIEPDAFLVKSDFGGDELLDAFDAVINNQTYHSETVTASIQELLSREEYLDSYNRQIITLLAQGVKTKNLPEHLNLSMSAVEKRKSQIKDYFCIEKGNDEDIVREARKLGFI</sequence>
<accession>A0ABW1PPL3</accession>
<protein>
    <submittedName>
        <fullName evidence="3">Response regulator transcription factor</fullName>
    </submittedName>
</protein>